<feature type="transmembrane region" description="Helical" evidence="1">
    <location>
        <begin position="246"/>
        <end position="266"/>
    </location>
</feature>
<feature type="transmembrane region" description="Helical" evidence="1">
    <location>
        <begin position="398"/>
        <end position="418"/>
    </location>
</feature>
<sequence>MRYNSPATQLVLVAITVILATGTRRLLGNYLMQWTPENENLAYNRYLPAGITACLSGFVGIFLVNLIGFRYIFVFYTITNIIYASSILVIYQYGTHSFHSGAMILTIIGYYPSRVATLVIVLAYPGEKWKSRALAAFLLIEYLASTIGDIITVRSLGHSNASQRYGYAIAYLCVSCFVPFVALGIAPSHQIVRNNGVYLLSPETNFKTEIRETAKLFTTRHMLLLLPYMYSYPMLFALANMQLPDAALFVMYDVGKIFILFTGQLLDVQWASRRVRGLVTFALLLVFFAISLGMTTAVRVYKYDLTGIDLSWPQDKISSFVVNAVVTQQRPLLKAVLFFAGIVTGMTEMFGYWVMGTLTNDLKSSARFVGTYHSIMAIGGLVGFQVGKNVGIFHPATVGYYTATALTIVSFILLFFVVRRIPETNNWSLGSITGGNELFDTASDKSAEIIATIIDVKHHHTHPSQA</sequence>
<dbReference type="Proteomes" id="UP001145021">
    <property type="component" value="Unassembled WGS sequence"/>
</dbReference>
<comment type="caution">
    <text evidence="2">The sequence shown here is derived from an EMBL/GenBank/DDBJ whole genome shotgun (WGS) entry which is preliminary data.</text>
</comment>
<evidence type="ECO:0000313" key="3">
    <source>
        <dbReference type="Proteomes" id="UP001145021"/>
    </source>
</evidence>
<feature type="transmembrane region" description="Helical" evidence="1">
    <location>
        <begin position="278"/>
        <end position="301"/>
    </location>
</feature>
<feature type="transmembrane region" description="Helical" evidence="1">
    <location>
        <begin position="73"/>
        <end position="94"/>
    </location>
</feature>
<feature type="transmembrane region" description="Helical" evidence="1">
    <location>
        <begin position="366"/>
        <end position="386"/>
    </location>
</feature>
<gene>
    <name evidence="2" type="ORF">LPJ64_000291</name>
</gene>
<feature type="transmembrane region" description="Helical" evidence="1">
    <location>
        <begin position="100"/>
        <end position="122"/>
    </location>
</feature>
<keyword evidence="1" id="KW-0812">Transmembrane</keyword>
<protein>
    <submittedName>
        <fullName evidence="2">Uncharacterized protein</fullName>
    </submittedName>
</protein>
<proteinExistence type="predicted"/>
<feature type="transmembrane region" description="Helical" evidence="1">
    <location>
        <begin position="165"/>
        <end position="186"/>
    </location>
</feature>
<evidence type="ECO:0000256" key="1">
    <source>
        <dbReference type="SAM" id="Phobius"/>
    </source>
</evidence>
<accession>A0A9W7XQQ0</accession>
<feature type="transmembrane region" description="Helical" evidence="1">
    <location>
        <begin position="335"/>
        <end position="354"/>
    </location>
</feature>
<name>A0A9W7XQQ0_9FUNG</name>
<keyword evidence="3" id="KW-1185">Reference proteome</keyword>
<keyword evidence="1" id="KW-0472">Membrane</keyword>
<dbReference type="EMBL" id="JANBOH010000005">
    <property type="protein sequence ID" value="KAJ1648462.1"/>
    <property type="molecule type" value="Genomic_DNA"/>
</dbReference>
<keyword evidence="1" id="KW-1133">Transmembrane helix</keyword>
<evidence type="ECO:0000313" key="2">
    <source>
        <dbReference type="EMBL" id="KAJ1648462.1"/>
    </source>
</evidence>
<feature type="transmembrane region" description="Helical" evidence="1">
    <location>
        <begin position="134"/>
        <end position="153"/>
    </location>
</feature>
<reference evidence="2" key="1">
    <citation type="submission" date="2022-07" db="EMBL/GenBank/DDBJ databases">
        <title>Phylogenomic reconstructions and comparative analyses of Kickxellomycotina fungi.</title>
        <authorList>
            <person name="Reynolds N.K."/>
            <person name="Stajich J.E."/>
            <person name="Barry K."/>
            <person name="Grigoriev I.V."/>
            <person name="Crous P."/>
            <person name="Smith M.E."/>
        </authorList>
    </citation>
    <scope>NUCLEOTIDE SEQUENCE</scope>
    <source>
        <strain evidence="2">NBRC 105413</strain>
    </source>
</reference>
<feature type="transmembrane region" description="Helical" evidence="1">
    <location>
        <begin position="221"/>
        <end position="240"/>
    </location>
</feature>
<dbReference type="AlphaFoldDB" id="A0A9W7XQQ0"/>
<organism evidence="2 3">
    <name type="scientific">Coemansia asiatica</name>
    <dbReference type="NCBI Taxonomy" id="1052880"/>
    <lineage>
        <taxon>Eukaryota</taxon>
        <taxon>Fungi</taxon>
        <taxon>Fungi incertae sedis</taxon>
        <taxon>Zoopagomycota</taxon>
        <taxon>Kickxellomycotina</taxon>
        <taxon>Kickxellomycetes</taxon>
        <taxon>Kickxellales</taxon>
        <taxon>Kickxellaceae</taxon>
        <taxon>Coemansia</taxon>
    </lineage>
</organism>
<feature type="transmembrane region" description="Helical" evidence="1">
    <location>
        <begin position="46"/>
        <end position="66"/>
    </location>
</feature>